<keyword evidence="2" id="KW-0732">Signal</keyword>
<dbReference type="AlphaFoldDB" id="A0A0A7KF59"/>
<dbReference type="EMBL" id="CP010028">
    <property type="protein sequence ID" value="AIZ44797.1"/>
    <property type="molecule type" value="Genomic_DNA"/>
</dbReference>
<feature type="chain" id="PRO_5012610378" description="DUF5666 domain-containing protein" evidence="2">
    <location>
        <begin position="16"/>
        <end position="176"/>
    </location>
</feature>
<gene>
    <name evidence="3" type="ORF">QR90_06360</name>
</gene>
<name>A0A0A7KF59_9DEIO</name>
<evidence type="ECO:0000313" key="3">
    <source>
        <dbReference type="EMBL" id="AIZ44797.1"/>
    </source>
</evidence>
<feature type="signal peptide" evidence="2">
    <location>
        <begin position="1"/>
        <end position="15"/>
    </location>
</feature>
<reference evidence="4" key="1">
    <citation type="submission" date="2014-11" db="EMBL/GenBank/DDBJ databases">
        <title>Hymenobacter sp. DG25B genome submission.</title>
        <authorList>
            <person name="Jung H.-Y."/>
            <person name="Kim M.K."/>
            <person name="Srinivasan S."/>
            <person name="Lim S."/>
        </authorList>
    </citation>
    <scope>NUCLEOTIDE SEQUENCE [LARGE SCALE GENOMIC DNA]</scope>
    <source>
        <strain evidence="4">DY59</strain>
    </source>
</reference>
<dbReference type="Proteomes" id="UP000030634">
    <property type="component" value="Chromosome"/>
</dbReference>
<proteinExistence type="predicted"/>
<dbReference type="KEGG" id="dsw:QR90_06360"/>
<protein>
    <recommendedName>
        <fullName evidence="5">DUF5666 domain-containing protein</fullName>
    </recommendedName>
</protein>
<feature type="compositionally biased region" description="Low complexity" evidence="1">
    <location>
        <begin position="23"/>
        <end position="54"/>
    </location>
</feature>
<evidence type="ECO:0000313" key="4">
    <source>
        <dbReference type="Proteomes" id="UP000030634"/>
    </source>
</evidence>
<evidence type="ECO:0000256" key="1">
    <source>
        <dbReference type="SAM" id="MobiDB-lite"/>
    </source>
</evidence>
<accession>A0A0A7KF59</accession>
<feature type="region of interest" description="Disordered" evidence="1">
    <location>
        <begin position="19"/>
        <end position="84"/>
    </location>
</feature>
<dbReference type="STRING" id="1182571.QR90_06360"/>
<dbReference type="RefSeq" id="WP_039683134.1">
    <property type="nucleotide sequence ID" value="NZ_CP010028.1"/>
</dbReference>
<organism evidence="3 4">
    <name type="scientific">Deinococcus radiopugnans</name>
    <dbReference type="NCBI Taxonomy" id="57497"/>
    <lineage>
        <taxon>Bacteria</taxon>
        <taxon>Thermotogati</taxon>
        <taxon>Deinococcota</taxon>
        <taxon>Deinococci</taxon>
        <taxon>Deinococcales</taxon>
        <taxon>Deinococcaceae</taxon>
        <taxon>Deinococcus</taxon>
    </lineage>
</organism>
<evidence type="ECO:0008006" key="5">
    <source>
        <dbReference type="Google" id="ProtNLM"/>
    </source>
</evidence>
<dbReference type="HOGENOM" id="CLU_131401_0_0_0"/>
<evidence type="ECO:0000256" key="2">
    <source>
        <dbReference type="SAM" id="SignalP"/>
    </source>
</evidence>
<sequence>MKNILLILLTGSLLAACTPKSETTTTTTTTTDATVPDTTADTTLPDTTVDTTDTNEAGVDNPIAEGEGATDNAADPGVDSTLTNDDAATAGEEVDMAVGDGLEGTVADFDGTAQTFTLNENDANYAVTVTPDTVFEGNATTAEEFFGTDRDAADVAVEGEIDEAASTLTANKITLN</sequence>
<dbReference type="PROSITE" id="PS51257">
    <property type="entry name" value="PROKAR_LIPOPROTEIN"/>
    <property type="match status" value="1"/>
</dbReference>